<dbReference type="PIRSF" id="PIRSF037475">
    <property type="entry name" value="BLOC-2_complex_Hps5"/>
    <property type="match status" value="1"/>
</dbReference>
<dbReference type="OMA" id="EPQCMRR"/>
<dbReference type="InterPro" id="IPR035431">
    <property type="entry name" value="HPS5"/>
</dbReference>
<dbReference type="InterPro" id="IPR056499">
    <property type="entry name" value="Beta-prop_HPS5-like"/>
</dbReference>
<accession>A0A3P8V3U1</accession>
<evidence type="ECO:0000256" key="5">
    <source>
        <dbReference type="ARBA" id="ARBA00057536"/>
    </source>
</evidence>
<evidence type="ECO:0000313" key="11">
    <source>
        <dbReference type="Proteomes" id="UP000265120"/>
    </source>
</evidence>
<dbReference type="SUPFAM" id="SSF50978">
    <property type="entry name" value="WD40 repeat-like"/>
    <property type="match status" value="1"/>
</dbReference>
<dbReference type="GO" id="GO:0005829">
    <property type="term" value="C:cytosol"/>
    <property type="evidence" value="ECO:0007669"/>
    <property type="project" value="UniProtKB-SubCell"/>
</dbReference>
<evidence type="ECO:0000259" key="9">
    <source>
        <dbReference type="Pfam" id="PF23758"/>
    </source>
</evidence>
<evidence type="ECO:0000256" key="7">
    <source>
        <dbReference type="SAM" id="MobiDB-lite"/>
    </source>
</evidence>
<dbReference type="Pfam" id="PF23758">
    <property type="entry name" value="TPR_HPS5"/>
    <property type="match status" value="1"/>
</dbReference>
<dbReference type="PANTHER" id="PTHR23287">
    <property type="entry name" value="RUBY-EYE2-LIKE PROTEIN"/>
    <property type="match status" value="1"/>
</dbReference>
<dbReference type="PANTHER" id="PTHR23287:SF18">
    <property type="entry name" value="BLOC-2 COMPLEX MEMBER HPS5"/>
    <property type="match status" value="1"/>
</dbReference>
<dbReference type="GO" id="GO:0030903">
    <property type="term" value="P:notochord development"/>
    <property type="evidence" value="ECO:0007669"/>
    <property type="project" value="Ensembl"/>
</dbReference>
<reference evidence="10" key="3">
    <citation type="submission" date="2025-09" db="UniProtKB">
        <authorList>
            <consortium name="Ensembl"/>
        </authorList>
    </citation>
    <scope>IDENTIFICATION</scope>
</reference>
<dbReference type="GeneTree" id="ENSGT00940000155818"/>
<dbReference type="Gene3D" id="2.130.10.10">
    <property type="entry name" value="YVTN repeat-like/Quinoprotein amine dehydrogenase"/>
    <property type="match status" value="1"/>
</dbReference>
<evidence type="ECO:0000313" key="10">
    <source>
        <dbReference type="Ensembl" id="ENSCSEP00000010078.1"/>
    </source>
</evidence>
<dbReference type="STRING" id="244447.ENSCSEP00000010078"/>
<dbReference type="InterPro" id="IPR036322">
    <property type="entry name" value="WD40_repeat_dom_sf"/>
</dbReference>
<dbReference type="InterPro" id="IPR056445">
    <property type="entry name" value="TPR_HPS5"/>
</dbReference>
<dbReference type="Ensembl" id="ENSCSET00000010199.1">
    <property type="protein sequence ID" value="ENSCSEP00000010078.1"/>
    <property type="gene ID" value="ENSCSEG00000006455.1"/>
</dbReference>
<protein>
    <recommendedName>
        <fullName evidence="6">Hermansky-Pudlak syndrome 5 protein homolog</fullName>
    </recommendedName>
</protein>
<feature type="domain" description="HPS5 TPR" evidence="9">
    <location>
        <begin position="756"/>
        <end position="1126"/>
    </location>
</feature>
<feature type="compositionally biased region" description="Basic and acidic residues" evidence="7">
    <location>
        <begin position="715"/>
        <end position="732"/>
    </location>
</feature>
<evidence type="ECO:0000256" key="4">
    <source>
        <dbReference type="ARBA" id="ARBA00022553"/>
    </source>
</evidence>
<feature type="domain" description="HPS5-like beta-propeller" evidence="8">
    <location>
        <begin position="15"/>
        <end position="346"/>
    </location>
</feature>
<evidence type="ECO:0000256" key="6">
    <source>
        <dbReference type="PIRNR" id="PIRNR037475"/>
    </source>
</evidence>
<dbReference type="InParanoid" id="A0A3P8V3U1"/>
<reference evidence="10" key="2">
    <citation type="submission" date="2025-08" db="UniProtKB">
        <authorList>
            <consortium name="Ensembl"/>
        </authorList>
    </citation>
    <scope>IDENTIFICATION</scope>
</reference>
<dbReference type="SMART" id="SM00320">
    <property type="entry name" value="WD40"/>
    <property type="match status" value="2"/>
</dbReference>
<evidence type="ECO:0000259" key="8">
    <source>
        <dbReference type="Pfam" id="PF23756"/>
    </source>
</evidence>
<dbReference type="Proteomes" id="UP000265120">
    <property type="component" value="Chromosome 6"/>
</dbReference>
<dbReference type="AlphaFoldDB" id="A0A3P8V3U1"/>
<evidence type="ECO:0000256" key="2">
    <source>
        <dbReference type="ARBA" id="ARBA00010697"/>
    </source>
</evidence>
<dbReference type="InterPro" id="IPR015943">
    <property type="entry name" value="WD40/YVTN_repeat-like_dom_sf"/>
</dbReference>
<keyword evidence="4" id="KW-0597">Phosphoprotein</keyword>
<comment type="function">
    <text evidence="5">May regulate the synthesis and function of lysosomes and of highly specialized organelles, such as melanosomes and platelet dense granules. Regulates intracellular vesicular trafficking in fibroblasts. May be involved in the regulation of general functions of integrins.</text>
</comment>
<comment type="subunit">
    <text evidence="6">Component of the biogenesis of lysosome-related organelles complex-2 (or BLOC2) composed of HPS3, HPS5 and HPS6.</text>
</comment>
<keyword evidence="11" id="KW-1185">Reference proteome</keyword>
<dbReference type="GO" id="GO:0048066">
    <property type="term" value="P:developmental pigmentation"/>
    <property type="evidence" value="ECO:0007669"/>
    <property type="project" value="Ensembl"/>
</dbReference>
<organism evidence="10 11">
    <name type="scientific">Cynoglossus semilaevis</name>
    <name type="common">Tongue sole</name>
    <dbReference type="NCBI Taxonomy" id="244447"/>
    <lineage>
        <taxon>Eukaryota</taxon>
        <taxon>Metazoa</taxon>
        <taxon>Chordata</taxon>
        <taxon>Craniata</taxon>
        <taxon>Vertebrata</taxon>
        <taxon>Euteleostomi</taxon>
        <taxon>Actinopterygii</taxon>
        <taxon>Neopterygii</taxon>
        <taxon>Teleostei</taxon>
        <taxon>Neoteleostei</taxon>
        <taxon>Acanthomorphata</taxon>
        <taxon>Carangaria</taxon>
        <taxon>Pleuronectiformes</taxon>
        <taxon>Pleuronectoidei</taxon>
        <taxon>Cynoglossidae</taxon>
        <taxon>Cynoglossinae</taxon>
        <taxon>Cynoglossus</taxon>
    </lineage>
</organism>
<dbReference type="FunFam" id="2.130.10.10:FF:000358">
    <property type="entry name" value="Hermansky-Pudlak syndrome 5 protein homolog"/>
    <property type="match status" value="1"/>
</dbReference>
<sequence>MSLIPVVPENYTHVLAEFDCLDPLLSALRLDSGRLKCTCLAVSRKWLALGTSAGGLHLIQKEGWKQRLILTHKEGSITQVACCPHDEDYIAVATSQGLVVVWELQLERRGRPERVSVSWEHRGQTVTALCWDTGTLRVFVGDSAGKVSFLRAGSTKLGKGAAFVIFPVQTITTVDSKVVQLGYQDGRLLVSSLSRCYLCDTEKEKFWRVGNKERDGEYGACFFPQNKGVLVGQPPLLYCARPGSRIWEASFHGEVLSTHQFKQLLGSPPLPLVTYRNEPHYNPGQKSPQSIAFSKLLYLGDQNLLTWTDSAIYIFTPQTGQLLLWTQVKDLVDIAVYRSDLFCLHSGGRLSHLSLLSAERCVERLVRRESWPLAASICCMFQHAVTTSRARKTIPIDRLEHLRSQLNATSHQELIGQLDDVIAKLEPLDSASSSRRSSISSHESFNVLDCGIYRVISRRGSQSDEETGSLINHSLSEEERLKDFSFVQEEDQVDPETNVSVQSQERLHLFSTSELPQTGTSLGTPLHGVFFKTYLQSSERPEAERPEQGMQFHLPLSFRPKPTRIALQAVKDSVSSFVKKTTEKINTLQMNSDLWQRPESREGGHPELSVTTAMYLEEMDNEIYDEIPNTEVDMQDLRTATQRAISQIHDPLLLLDPVCLGEVLLEWLPVLQRVLGPADLRPASLSDLGEKRWEKDYPNSYREQQSEEPSFSSEHLTEKKEGLEEAAPELREQEEQCGSAEKLCEVPNGNLSEPVRVLSPIAVPSDLLADLTQLATLYTEMSCFRKQEHEQALECNVFLRRFFFLLDQERVRRMCLLCQGEQAEVQRSFIEAMLEVTQSSKVVEVIHRGDLLRSLRSLRELQPWSAPPLLAHLYRLYEKHGEAAVRSCCQFYPTITPADIWTMAQQSHFLAYLDNLVQSQSEGQRLSFLQTLLEPESLKQDWLELALTHDAPQRCDTVTPDGQPRWRSHRFSWGYGRLLSLLIRLPANLPSKHKMADSCRTHGYWMGYLYLCCELQDRAEAFSTVCQLNDISLLEEPEGVEPQTLDEWKLLINLSQQCGCVVDSEQGRGPDETSLSNGSEDCRGRISLENLTLMLARKTGPDRALAILEECGAPLVLSPHSKMVCELLRLTEKRQRAMIQMMLERCDRFLWSQHA</sequence>
<keyword evidence="3 6" id="KW-0963">Cytoplasm</keyword>
<comment type="subcellular location">
    <subcellularLocation>
        <location evidence="1 6">Cytoplasm</location>
        <location evidence="1 6">Cytosol</location>
    </subcellularLocation>
</comment>
<comment type="similarity">
    <text evidence="2 6">Belongs to the HPS5 family.</text>
</comment>
<dbReference type="GO" id="GO:0031084">
    <property type="term" value="C:BLOC-2 complex"/>
    <property type="evidence" value="ECO:0007669"/>
    <property type="project" value="UniProtKB-UniRule"/>
</dbReference>
<dbReference type="InterPro" id="IPR001680">
    <property type="entry name" value="WD40_rpt"/>
</dbReference>
<evidence type="ECO:0000256" key="1">
    <source>
        <dbReference type="ARBA" id="ARBA00004514"/>
    </source>
</evidence>
<feature type="region of interest" description="Disordered" evidence="7">
    <location>
        <begin position="700"/>
        <end position="732"/>
    </location>
</feature>
<reference evidence="10 11" key="1">
    <citation type="journal article" date="2014" name="Nat. Genet.">
        <title>Whole-genome sequence of a flatfish provides insights into ZW sex chromosome evolution and adaptation to a benthic lifestyle.</title>
        <authorList>
            <person name="Chen S."/>
            <person name="Zhang G."/>
            <person name="Shao C."/>
            <person name="Huang Q."/>
            <person name="Liu G."/>
            <person name="Zhang P."/>
            <person name="Song W."/>
            <person name="An N."/>
            <person name="Chalopin D."/>
            <person name="Volff J.N."/>
            <person name="Hong Y."/>
            <person name="Li Q."/>
            <person name="Sha Z."/>
            <person name="Zhou H."/>
            <person name="Xie M."/>
            <person name="Yu Q."/>
            <person name="Liu Y."/>
            <person name="Xiang H."/>
            <person name="Wang N."/>
            <person name="Wu K."/>
            <person name="Yang C."/>
            <person name="Zhou Q."/>
            <person name="Liao X."/>
            <person name="Yang L."/>
            <person name="Hu Q."/>
            <person name="Zhang J."/>
            <person name="Meng L."/>
            <person name="Jin L."/>
            <person name="Tian Y."/>
            <person name="Lian J."/>
            <person name="Yang J."/>
            <person name="Miao G."/>
            <person name="Liu S."/>
            <person name="Liang Z."/>
            <person name="Yan F."/>
            <person name="Li Y."/>
            <person name="Sun B."/>
            <person name="Zhang H."/>
            <person name="Zhang J."/>
            <person name="Zhu Y."/>
            <person name="Du M."/>
            <person name="Zhao Y."/>
            <person name="Schartl M."/>
            <person name="Tang Q."/>
            <person name="Wang J."/>
        </authorList>
    </citation>
    <scope>NUCLEOTIDE SEQUENCE</scope>
</reference>
<name>A0A3P8V3U1_CYNSE</name>
<proteinExistence type="inferred from homology"/>
<dbReference type="Pfam" id="PF23756">
    <property type="entry name" value="Beta-prop_HPS5"/>
    <property type="match status" value="1"/>
</dbReference>
<dbReference type="FunCoup" id="A0A3P8V3U1">
    <property type="interactions" value="1001"/>
</dbReference>
<evidence type="ECO:0000256" key="3">
    <source>
        <dbReference type="ARBA" id="ARBA00022490"/>
    </source>
</evidence>